<evidence type="ECO:0000313" key="5">
    <source>
        <dbReference type="EMBL" id="KAF9754319.1"/>
    </source>
</evidence>
<name>A0A8H7NEB8_BIOOC</name>
<dbReference type="PANTHER" id="PTHR43098">
    <property type="entry name" value="L-ORNITHINE N(5)-MONOOXYGENASE-RELATED"/>
    <property type="match status" value="1"/>
</dbReference>
<keyword evidence="1" id="KW-0285">Flavoprotein</keyword>
<dbReference type="Pfam" id="PF00743">
    <property type="entry name" value="FMO-like"/>
    <property type="match status" value="1"/>
</dbReference>
<evidence type="ECO:0000256" key="2">
    <source>
        <dbReference type="ARBA" id="ARBA00022827"/>
    </source>
</evidence>
<comment type="caution">
    <text evidence="5">The sequence shown here is derived from an EMBL/GenBank/DDBJ whole genome shotgun (WGS) entry which is preliminary data.</text>
</comment>
<dbReference type="GO" id="GO:0050661">
    <property type="term" value="F:NADP binding"/>
    <property type="evidence" value="ECO:0007669"/>
    <property type="project" value="InterPro"/>
</dbReference>
<accession>A0A8H7NEB8</accession>
<dbReference type="GO" id="GO:0004499">
    <property type="term" value="F:N,N-dimethylaniline monooxygenase activity"/>
    <property type="evidence" value="ECO:0007669"/>
    <property type="project" value="InterPro"/>
</dbReference>
<dbReference type="SUPFAM" id="SSF51905">
    <property type="entry name" value="FAD/NAD(P)-binding domain"/>
    <property type="match status" value="2"/>
</dbReference>
<protein>
    <recommendedName>
        <fullName evidence="7">Cyclohexanone monooxygenase</fullName>
    </recommendedName>
</protein>
<evidence type="ECO:0000313" key="6">
    <source>
        <dbReference type="Proteomes" id="UP000616885"/>
    </source>
</evidence>
<dbReference type="Gene3D" id="3.50.50.60">
    <property type="entry name" value="FAD/NAD(P)-binding domain"/>
    <property type="match status" value="2"/>
</dbReference>
<reference evidence="5" key="1">
    <citation type="submission" date="2020-10" db="EMBL/GenBank/DDBJ databases">
        <title>High-Quality Genome Resource of Clonostachys rosea strain S41 by Oxford Nanopore Long-Read Sequencing.</title>
        <authorList>
            <person name="Wang H."/>
        </authorList>
    </citation>
    <scope>NUCLEOTIDE SEQUENCE</scope>
    <source>
        <strain evidence="5">S41</strain>
    </source>
</reference>
<keyword evidence="4" id="KW-0560">Oxidoreductase</keyword>
<dbReference type="PANTHER" id="PTHR43098:SF5">
    <property type="entry name" value="DUAL-FUNCTIONAL MONOOXYGENASE_METHYLTRANSFERASE PSOF"/>
    <property type="match status" value="1"/>
</dbReference>
<evidence type="ECO:0000256" key="3">
    <source>
        <dbReference type="ARBA" id="ARBA00022857"/>
    </source>
</evidence>
<dbReference type="InterPro" id="IPR020946">
    <property type="entry name" value="Flavin_mOase-like"/>
</dbReference>
<evidence type="ECO:0000256" key="4">
    <source>
        <dbReference type="ARBA" id="ARBA00023002"/>
    </source>
</evidence>
<dbReference type="EMBL" id="JADCTT010000004">
    <property type="protein sequence ID" value="KAF9754319.1"/>
    <property type="molecule type" value="Genomic_DNA"/>
</dbReference>
<dbReference type="Proteomes" id="UP000616885">
    <property type="component" value="Unassembled WGS sequence"/>
</dbReference>
<evidence type="ECO:0000256" key="1">
    <source>
        <dbReference type="ARBA" id="ARBA00022630"/>
    </source>
</evidence>
<evidence type="ECO:0008006" key="7">
    <source>
        <dbReference type="Google" id="ProtNLM"/>
    </source>
</evidence>
<dbReference type="AlphaFoldDB" id="A0A8H7NEB8"/>
<proteinExistence type="predicted"/>
<keyword evidence="3" id="KW-0521">NADP</keyword>
<dbReference type="InterPro" id="IPR036188">
    <property type="entry name" value="FAD/NAD-bd_sf"/>
</dbReference>
<dbReference type="GO" id="GO:0050660">
    <property type="term" value="F:flavin adenine dinucleotide binding"/>
    <property type="evidence" value="ECO:0007669"/>
    <property type="project" value="InterPro"/>
</dbReference>
<sequence length="557" mass="62439">MGSGQSTERSYDLVILGAGLSGLATLYNARERFPDWRIKVVERGSDVGGTWYYNSYPGCRVDTESLSYCFSFDKELLKEWHWKDTFSTQGEVHRYIKRFADRNNLQKDIDFDRTVKSATWDDAARQWTVQTAEGSKYTTRFLISSIGFLSAPTLPAIPGIETFAGQAFHTSRWPKNLDMEKEFAGKRIGVIGTGATGIQTITALSKIDSIKSLSVFQRTANWSAPLRNESISEEQMAEHVKNYDNLFAECTASPSGFLHKADPRKTLEVSEADRLAHWEKIYSQPGFSKWLGVFSDCYTNKEANTLYSNFIADKIRQRVNDVGVADSLIPKDHGFGMRRVPLESGYFEVYNKPNIHLVDLKKTPITTVKPAGIETSDGALRQLDVLIYATGFDAITGAFRAIDWKGKDGRPLVGVSTDPRGERAVWLDHRPYTFLGMTIPNMPNLLTVMGPHQPVGNASRNIEHSVQVAMGILEHAKKNDYTYVEATPEAADAWTQHVADCAKGSLINEVDSWMTGVNKNVKGKTVRIVARYSGTVQEYRRRCQEAKDNGYKSLIFA</sequence>
<organism evidence="5 6">
    <name type="scientific">Bionectria ochroleuca</name>
    <name type="common">Gliocladium roseum</name>
    <dbReference type="NCBI Taxonomy" id="29856"/>
    <lineage>
        <taxon>Eukaryota</taxon>
        <taxon>Fungi</taxon>
        <taxon>Dikarya</taxon>
        <taxon>Ascomycota</taxon>
        <taxon>Pezizomycotina</taxon>
        <taxon>Sordariomycetes</taxon>
        <taxon>Hypocreomycetidae</taxon>
        <taxon>Hypocreales</taxon>
        <taxon>Bionectriaceae</taxon>
        <taxon>Clonostachys</taxon>
    </lineage>
</organism>
<keyword evidence="2" id="KW-0274">FAD</keyword>
<gene>
    <name evidence="5" type="ORF">IM811_013077</name>
</gene>
<dbReference type="InterPro" id="IPR050775">
    <property type="entry name" value="FAD-binding_Monooxygenases"/>
</dbReference>